<name>A0A7U1E232_ECOLX</name>
<geneLocation type="plasmid" evidence="1">
    <name>pESBL3215-IncF</name>
</geneLocation>
<proteinExistence type="predicted"/>
<dbReference type="AlphaFoldDB" id="A0A7U1E232"/>
<keyword evidence="1" id="KW-0614">Plasmid</keyword>
<organism evidence="1">
    <name type="scientific">Escherichia coli</name>
    <dbReference type="NCBI Taxonomy" id="562"/>
    <lineage>
        <taxon>Bacteria</taxon>
        <taxon>Pseudomonadati</taxon>
        <taxon>Pseudomonadota</taxon>
        <taxon>Gammaproteobacteria</taxon>
        <taxon>Enterobacterales</taxon>
        <taxon>Enterobacteriaceae</taxon>
        <taxon>Escherichia</taxon>
    </lineage>
</organism>
<reference evidence="1" key="1">
    <citation type="journal article" date="2021" name="Sci. Rep.">
        <title>Antibiotic resistance plasmid composition and architecture in Escherichia coli isolates from meat.</title>
        <authorList>
            <person name="Darphorn T.S."/>
            <person name="Bel K."/>
            <person name="Koenders-van Sint Anneland B.B."/>
            <person name="Brul S."/>
            <person name="Ter Kuile B.H."/>
        </authorList>
    </citation>
    <scope>NUCLEOTIDE SEQUENCE</scope>
    <source>
        <strain evidence="1">ESBL3215</strain>
    </source>
</reference>
<sequence>MLMIADSSKYSHANYIACYLNAFFRISATENIKIRVRRTLIARLPAIW</sequence>
<dbReference type="EMBL" id="MW390533">
    <property type="protein sequence ID" value="QQZ47443.1"/>
    <property type="molecule type" value="Genomic_DNA"/>
</dbReference>
<evidence type="ECO:0000313" key="1">
    <source>
        <dbReference type="EMBL" id="QQZ47443.1"/>
    </source>
</evidence>
<accession>A0A7U1E232</accession>
<protein>
    <submittedName>
        <fullName evidence="1">Uncharacterized protein</fullName>
    </submittedName>
</protein>